<proteinExistence type="predicted"/>
<evidence type="ECO:0000313" key="1">
    <source>
        <dbReference type="EMBL" id="VAW02839.1"/>
    </source>
</evidence>
<dbReference type="Gene3D" id="3.40.630.10">
    <property type="entry name" value="Zn peptidases"/>
    <property type="match status" value="1"/>
</dbReference>
<protein>
    <recommendedName>
        <fullName evidence="2">Amidohydrolase</fullName>
    </recommendedName>
</protein>
<gene>
    <name evidence="1" type="ORF">MNBD_ALPHA05-1940</name>
</gene>
<dbReference type="SUPFAM" id="SSF53187">
    <property type="entry name" value="Zn-dependent exopeptidases"/>
    <property type="match status" value="1"/>
</dbReference>
<name>A0A3B0SQK6_9ZZZZ</name>
<dbReference type="GO" id="GO:0016787">
    <property type="term" value="F:hydrolase activity"/>
    <property type="evidence" value="ECO:0007669"/>
    <property type="project" value="InterPro"/>
</dbReference>
<dbReference type="NCBIfam" id="TIGR01891">
    <property type="entry name" value="amidohydrolases"/>
    <property type="match status" value="1"/>
</dbReference>
<dbReference type="InterPro" id="IPR002933">
    <property type="entry name" value="Peptidase_M20"/>
</dbReference>
<dbReference type="Pfam" id="PF01546">
    <property type="entry name" value="Peptidase_M20"/>
    <property type="match status" value="1"/>
</dbReference>
<evidence type="ECO:0008006" key="2">
    <source>
        <dbReference type="Google" id="ProtNLM"/>
    </source>
</evidence>
<accession>A0A3B0SQK6</accession>
<feature type="non-terminal residue" evidence="1">
    <location>
        <position position="163"/>
    </location>
</feature>
<dbReference type="EMBL" id="UOEH01000376">
    <property type="protein sequence ID" value="VAW02839.1"/>
    <property type="molecule type" value="Genomic_DNA"/>
</dbReference>
<dbReference type="PANTHER" id="PTHR11014">
    <property type="entry name" value="PEPTIDASE M20 FAMILY MEMBER"/>
    <property type="match status" value="1"/>
</dbReference>
<organism evidence="1">
    <name type="scientific">hydrothermal vent metagenome</name>
    <dbReference type="NCBI Taxonomy" id="652676"/>
    <lineage>
        <taxon>unclassified sequences</taxon>
        <taxon>metagenomes</taxon>
        <taxon>ecological metagenomes</taxon>
    </lineage>
</organism>
<sequence length="163" mass="17419">MLTEIAAIIPELTEWRRDLHAHPELAYQEKRTSAFVAETLRTIGCDVTTGIAETGVIGVLDFGPGPSLGIRADMDALPLIEQTGVAYASQQDGVMHACGHDGHTTMGLGAAKIIAKHNGLKGKVVFIFQPAEENMGGAKRMVEEGLFERCPIDAVFGLHNLPG</sequence>
<dbReference type="PANTHER" id="PTHR11014:SF63">
    <property type="entry name" value="METALLOPEPTIDASE, PUTATIVE (AFU_ORTHOLOGUE AFUA_6G09600)-RELATED"/>
    <property type="match status" value="1"/>
</dbReference>
<dbReference type="InterPro" id="IPR017439">
    <property type="entry name" value="Amidohydrolase"/>
</dbReference>
<dbReference type="AlphaFoldDB" id="A0A3B0SQK6"/>
<reference evidence="1" key="1">
    <citation type="submission" date="2018-06" db="EMBL/GenBank/DDBJ databases">
        <authorList>
            <person name="Zhirakovskaya E."/>
        </authorList>
    </citation>
    <scope>NUCLEOTIDE SEQUENCE</scope>
</reference>